<evidence type="ECO:0000256" key="10">
    <source>
        <dbReference type="ARBA" id="ARBA00039103"/>
    </source>
</evidence>
<keyword evidence="12" id="KW-1003">Cell membrane</keyword>
<sequence length="621" mass="67569">MQKFIQWILKHKNQIMVIQLIFLVFGFGARFTIHSMNLFNLSLIFASIIGILPIFFQAYSALKVKVVSIDVLVSIAALAAFFIQNFEEAAIVTFLFLFGSWLEAKTLDYTRSSIKDLTEMAPDTAWVKQADGSFEEIDVDFVEVDDIIQVKTGGRVPVDGTIIEGAGYLNEASITGESIPVNKAIDDEVYSGSLLENGTVYLRADRVAEDSTFGKILELVEEAQDAKSSTEKFIDQFSKYYTPAVLVIGLMVGLLTRDVELAVTILVLGCPGALVIGVPVSNVAGIGNGAKNGILLKGSETIQDFAAVDTMIFDKTGTLTEGKPKVADVTFYSEQKEQSLRYLLAIEKESDHPLARAIIEYLDNDDTLLKIDMSEAVKGGGILATIEGNQVAVGNLKLMEEQGYIISQEVRNDVRDFESRGNSIVLTAVNGEIEILMGIRDQLRVGVKEQLQKLRKQGVNDLIVASGDNQGSVDIVASELGLTQAMGNMLPQDKANLVKQLVQSDHTVAFIGDGINDSPSLANAQVGIAMGSGTDIAIETSDVVLVQSDFDHLNHALGLSQATNRNMKQNIVISIGVVVILVSMLLFTPWMSMSIGMLIHEGSILAVILNAMRLLRYKMIT</sequence>
<dbReference type="NCBIfam" id="TIGR01525">
    <property type="entry name" value="ATPase-IB_hvy"/>
    <property type="match status" value="1"/>
</dbReference>
<dbReference type="OrthoDB" id="9813266at2"/>
<keyword evidence="12" id="KW-0067">ATP-binding</keyword>
<accession>A0A2I1JY46</accession>
<feature type="domain" description="P-type ATPase A" evidence="13">
    <location>
        <begin position="119"/>
        <end position="221"/>
    </location>
</feature>
<dbReference type="InterPro" id="IPR051014">
    <property type="entry name" value="Cation_Transport_ATPase_IB"/>
</dbReference>
<evidence type="ECO:0000313" key="15">
    <source>
        <dbReference type="Proteomes" id="UP000234384"/>
    </source>
</evidence>
<dbReference type="GO" id="GO:0005886">
    <property type="term" value="C:plasma membrane"/>
    <property type="evidence" value="ECO:0007669"/>
    <property type="project" value="UniProtKB-SubCell"/>
</dbReference>
<dbReference type="Gene3D" id="3.40.50.1000">
    <property type="entry name" value="HAD superfamily/HAD-like"/>
    <property type="match status" value="1"/>
</dbReference>
<dbReference type="GO" id="GO:0046872">
    <property type="term" value="F:metal ion binding"/>
    <property type="evidence" value="ECO:0007669"/>
    <property type="project" value="UniProtKB-KW"/>
</dbReference>
<evidence type="ECO:0000256" key="11">
    <source>
        <dbReference type="ARBA" id="ARBA00049338"/>
    </source>
</evidence>
<evidence type="ECO:0000256" key="1">
    <source>
        <dbReference type="ARBA" id="ARBA00004651"/>
    </source>
</evidence>
<feature type="transmembrane region" description="Helical" evidence="12">
    <location>
        <begin position="597"/>
        <end position="615"/>
    </location>
</feature>
<keyword evidence="7 12" id="KW-1133">Transmembrane helix</keyword>
<dbReference type="SUPFAM" id="SSF56784">
    <property type="entry name" value="HAD-like"/>
    <property type="match status" value="1"/>
</dbReference>
<evidence type="ECO:0000256" key="9">
    <source>
        <dbReference type="ARBA" id="ARBA00023136"/>
    </source>
</evidence>
<dbReference type="PROSITE" id="PS00154">
    <property type="entry name" value="ATPASE_E1_E2"/>
    <property type="match status" value="1"/>
</dbReference>
<dbReference type="InterPro" id="IPR023298">
    <property type="entry name" value="ATPase_P-typ_TM_dom_sf"/>
</dbReference>
<dbReference type="InterPro" id="IPR018303">
    <property type="entry name" value="ATPase_P-typ_P_site"/>
</dbReference>
<name>A0A2I1JY46_9LACT</name>
<proteinExistence type="inferred from homology"/>
<feature type="transmembrane region" description="Helical" evidence="12">
    <location>
        <begin position="571"/>
        <end position="591"/>
    </location>
</feature>
<comment type="caution">
    <text evidence="14">The sequence shown here is derived from an EMBL/GenBank/DDBJ whole genome shotgun (WGS) entry which is preliminary data.</text>
</comment>
<dbReference type="SFLD" id="SFLDG00002">
    <property type="entry name" value="C1.7:_P-type_atpase_like"/>
    <property type="match status" value="1"/>
</dbReference>
<dbReference type="CDD" id="cd02079">
    <property type="entry name" value="P-type_ATPase_HM"/>
    <property type="match status" value="1"/>
</dbReference>
<dbReference type="PROSITE" id="PS01229">
    <property type="entry name" value="COF_2"/>
    <property type="match status" value="1"/>
</dbReference>
<feature type="transmembrane region" description="Helical" evidence="12">
    <location>
        <begin position="261"/>
        <end position="287"/>
    </location>
</feature>
<dbReference type="GO" id="GO:0016887">
    <property type="term" value="F:ATP hydrolysis activity"/>
    <property type="evidence" value="ECO:0007669"/>
    <property type="project" value="InterPro"/>
</dbReference>
<evidence type="ECO:0000313" key="14">
    <source>
        <dbReference type="EMBL" id="PKY88283.1"/>
    </source>
</evidence>
<keyword evidence="5 12" id="KW-0479">Metal-binding</keyword>
<dbReference type="SUPFAM" id="SSF81653">
    <property type="entry name" value="Calcium ATPase, transduction domain A"/>
    <property type="match status" value="1"/>
</dbReference>
<keyword evidence="8" id="KW-0813">Transport</keyword>
<evidence type="ECO:0000256" key="6">
    <source>
        <dbReference type="ARBA" id="ARBA00022967"/>
    </source>
</evidence>
<dbReference type="PANTHER" id="PTHR48085">
    <property type="entry name" value="CADMIUM/ZINC-TRANSPORTING ATPASE HMA2-RELATED"/>
    <property type="match status" value="1"/>
</dbReference>
<keyword evidence="9 12" id="KW-0472">Membrane</keyword>
<dbReference type="NCBIfam" id="TIGR01511">
    <property type="entry name" value="ATPase-IB1_Cu"/>
    <property type="match status" value="1"/>
</dbReference>
<comment type="subcellular location">
    <subcellularLocation>
        <location evidence="1">Cell membrane</location>
        <topology evidence="1">Multi-pass membrane protein</topology>
    </subcellularLocation>
</comment>
<dbReference type="PRINTS" id="PR00119">
    <property type="entry name" value="CATATPASE"/>
</dbReference>
<keyword evidence="12" id="KW-0547">Nucleotide-binding</keyword>
<feature type="transmembrane region" description="Helical" evidence="12">
    <location>
        <begin position="39"/>
        <end position="59"/>
    </location>
</feature>
<evidence type="ECO:0000256" key="8">
    <source>
        <dbReference type="ARBA" id="ARBA00023065"/>
    </source>
</evidence>
<dbReference type="InterPro" id="IPR023299">
    <property type="entry name" value="ATPase_P-typ_cyto_dom_N"/>
</dbReference>
<evidence type="ECO:0000256" key="4">
    <source>
        <dbReference type="ARBA" id="ARBA00022692"/>
    </source>
</evidence>
<dbReference type="RefSeq" id="WP_101954454.1">
    <property type="nucleotide sequence ID" value="NZ_PKHE01000014.1"/>
</dbReference>
<evidence type="ECO:0000256" key="2">
    <source>
        <dbReference type="ARBA" id="ARBA00006024"/>
    </source>
</evidence>
<feature type="transmembrane region" description="Helical" evidence="12">
    <location>
        <begin position="237"/>
        <end position="255"/>
    </location>
</feature>
<evidence type="ECO:0000256" key="12">
    <source>
        <dbReference type="RuleBase" id="RU362081"/>
    </source>
</evidence>
<dbReference type="InterPro" id="IPR044492">
    <property type="entry name" value="P_typ_ATPase_HD_dom"/>
</dbReference>
<dbReference type="NCBIfam" id="TIGR01494">
    <property type="entry name" value="ATPase_P-type"/>
    <property type="match status" value="1"/>
</dbReference>
<gene>
    <name evidence="14" type="ORF">CYJ57_05735</name>
</gene>
<dbReference type="SFLD" id="SFLDS00003">
    <property type="entry name" value="Haloacid_Dehalogenase"/>
    <property type="match status" value="1"/>
</dbReference>
<dbReference type="PRINTS" id="PR00941">
    <property type="entry name" value="CDATPASE"/>
</dbReference>
<reference evidence="14 15" key="1">
    <citation type="submission" date="2017-12" db="EMBL/GenBank/DDBJ databases">
        <title>Phylogenetic diversity of female urinary microbiome.</title>
        <authorList>
            <person name="Thomas-White K."/>
            <person name="Wolfe A.J."/>
        </authorList>
    </citation>
    <scope>NUCLEOTIDE SEQUENCE [LARGE SCALE GENOMIC DNA]</scope>
    <source>
        <strain evidence="14 15">UMB0898</strain>
    </source>
</reference>
<evidence type="ECO:0000256" key="3">
    <source>
        <dbReference type="ARBA" id="ARBA00022539"/>
    </source>
</evidence>
<dbReference type="FunFam" id="2.70.150.10:FF:000002">
    <property type="entry name" value="Copper-transporting ATPase 1, putative"/>
    <property type="match status" value="1"/>
</dbReference>
<evidence type="ECO:0000259" key="13">
    <source>
        <dbReference type="Pfam" id="PF00122"/>
    </source>
</evidence>
<dbReference type="SUPFAM" id="SSF81665">
    <property type="entry name" value="Calcium ATPase, transmembrane domain M"/>
    <property type="match status" value="1"/>
</dbReference>
<protein>
    <recommendedName>
        <fullName evidence="10">Cd(2+)-exporting ATPase</fullName>
        <ecNumber evidence="10">7.2.2.21</ecNumber>
    </recommendedName>
</protein>
<comment type="similarity">
    <text evidence="2 12">Belongs to the cation transport ATPase (P-type) (TC 3.A.3) family. Type IB subfamily.</text>
</comment>
<dbReference type="AlphaFoldDB" id="A0A2I1JY46"/>
<dbReference type="Proteomes" id="UP000234384">
    <property type="component" value="Unassembled WGS sequence"/>
</dbReference>
<evidence type="ECO:0000256" key="5">
    <source>
        <dbReference type="ARBA" id="ARBA00022723"/>
    </source>
</evidence>
<dbReference type="InterPro" id="IPR023214">
    <property type="entry name" value="HAD_sf"/>
</dbReference>
<evidence type="ECO:0000256" key="7">
    <source>
        <dbReference type="ARBA" id="ARBA00022989"/>
    </source>
</evidence>
<comment type="catalytic activity">
    <reaction evidence="11">
        <text>Cd(2+)(in) + ATP + H2O = Cd(2+)(out) + ADP + phosphate + H(+)</text>
        <dbReference type="Rhea" id="RHEA:12132"/>
        <dbReference type="ChEBI" id="CHEBI:15377"/>
        <dbReference type="ChEBI" id="CHEBI:15378"/>
        <dbReference type="ChEBI" id="CHEBI:30616"/>
        <dbReference type="ChEBI" id="CHEBI:43474"/>
        <dbReference type="ChEBI" id="CHEBI:48775"/>
        <dbReference type="ChEBI" id="CHEBI:456216"/>
        <dbReference type="EC" id="7.2.2.21"/>
    </reaction>
</comment>
<dbReference type="InterPro" id="IPR008250">
    <property type="entry name" value="ATPase_P-typ_transduc_dom_A_sf"/>
</dbReference>
<dbReference type="Pfam" id="PF00122">
    <property type="entry name" value="E1-E2_ATPase"/>
    <property type="match status" value="1"/>
</dbReference>
<dbReference type="GO" id="GO:0005524">
    <property type="term" value="F:ATP binding"/>
    <property type="evidence" value="ECO:0007669"/>
    <property type="project" value="UniProtKB-UniRule"/>
</dbReference>
<keyword evidence="4 12" id="KW-0812">Transmembrane</keyword>
<dbReference type="PANTHER" id="PTHR48085:SF5">
    <property type="entry name" value="CADMIUM_ZINC-TRANSPORTING ATPASE HMA4-RELATED"/>
    <property type="match status" value="1"/>
</dbReference>
<dbReference type="InterPro" id="IPR036412">
    <property type="entry name" value="HAD-like_sf"/>
</dbReference>
<keyword evidence="8" id="KW-0406">Ion transport</keyword>
<keyword evidence="6" id="KW-1278">Translocase</keyword>
<dbReference type="InterPro" id="IPR001757">
    <property type="entry name" value="P_typ_ATPase"/>
</dbReference>
<feature type="transmembrane region" description="Helical" evidence="12">
    <location>
        <begin position="15"/>
        <end position="33"/>
    </location>
</feature>
<dbReference type="InterPro" id="IPR027256">
    <property type="entry name" value="P-typ_ATPase_IB"/>
</dbReference>
<dbReference type="Gene3D" id="2.70.150.10">
    <property type="entry name" value="Calcium-transporting ATPase, cytoplasmic transduction domain A"/>
    <property type="match status" value="1"/>
</dbReference>
<dbReference type="EMBL" id="PKHE01000014">
    <property type="protein sequence ID" value="PKY88283.1"/>
    <property type="molecule type" value="Genomic_DNA"/>
</dbReference>
<dbReference type="Gene3D" id="3.40.1110.10">
    <property type="entry name" value="Calcium-transporting ATPase, cytoplasmic domain N"/>
    <property type="match status" value="1"/>
</dbReference>
<dbReference type="SFLD" id="SFLDF00027">
    <property type="entry name" value="p-type_atpase"/>
    <property type="match status" value="1"/>
</dbReference>
<dbReference type="GO" id="GO:0008551">
    <property type="term" value="F:P-type cadmium transporter activity"/>
    <property type="evidence" value="ECO:0007669"/>
    <property type="project" value="UniProtKB-EC"/>
</dbReference>
<keyword evidence="3" id="KW-0104">Cadmium</keyword>
<feature type="transmembrane region" description="Helical" evidence="12">
    <location>
        <begin position="89"/>
        <end position="107"/>
    </location>
</feature>
<dbReference type="EC" id="7.2.2.21" evidence="10"/>
<organism evidence="14 15">
    <name type="scientific">Falseniella ignava</name>
    <dbReference type="NCBI Taxonomy" id="137730"/>
    <lineage>
        <taxon>Bacteria</taxon>
        <taxon>Bacillati</taxon>
        <taxon>Bacillota</taxon>
        <taxon>Bacilli</taxon>
        <taxon>Lactobacillales</taxon>
        <taxon>Aerococcaceae</taxon>
        <taxon>Falseniella</taxon>
    </lineage>
</organism>
<dbReference type="InterPro" id="IPR059000">
    <property type="entry name" value="ATPase_P-type_domA"/>
</dbReference>
<dbReference type="Pfam" id="PF00702">
    <property type="entry name" value="Hydrolase"/>
    <property type="match status" value="1"/>
</dbReference>